<keyword evidence="6" id="KW-0687">Ribonucleoprotein</keyword>
<keyword evidence="3" id="KW-0863">Zinc-finger</keyword>
<dbReference type="EMBL" id="JAKUCV010001116">
    <property type="protein sequence ID" value="KAJ4847641.1"/>
    <property type="molecule type" value="Genomic_DNA"/>
</dbReference>
<reference evidence="8" key="1">
    <citation type="submission" date="2022-02" db="EMBL/GenBank/DDBJ databases">
        <authorList>
            <person name="Henning P.M."/>
            <person name="McCubbin A.G."/>
            <person name="Shore J.S."/>
        </authorList>
    </citation>
    <scope>NUCLEOTIDE SEQUENCE</scope>
    <source>
        <strain evidence="8">F60SS</strain>
        <tissue evidence="8">Leaves</tissue>
    </source>
</reference>
<dbReference type="GO" id="GO:0008270">
    <property type="term" value="F:zinc ion binding"/>
    <property type="evidence" value="ECO:0007669"/>
    <property type="project" value="UniProtKB-KW"/>
</dbReference>
<protein>
    <recommendedName>
        <fullName evidence="10">60S ribosomal protein L37a</fullName>
    </recommendedName>
</protein>
<keyword evidence="5" id="KW-0689">Ribosomal protein</keyword>
<evidence type="ECO:0000256" key="5">
    <source>
        <dbReference type="ARBA" id="ARBA00022980"/>
    </source>
</evidence>
<dbReference type="InterPro" id="IPR011332">
    <property type="entry name" value="Ribosomal_zn-bd"/>
</dbReference>
<keyword evidence="9" id="KW-1185">Reference proteome</keyword>
<dbReference type="PANTHER" id="PTHR48149:SF1">
    <property type="entry name" value="LARGE RIBOSOMAL SUBUNIT PROTEIN EL43Y"/>
    <property type="match status" value="1"/>
</dbReference>
<evidence type="ECO:0008006" key="10">
    <source>
        <dbReference type="Google" id="ProtNLM"/>
    </source>
</evidence>
<dbReference type="PANTHER" id="PTHR48149">
    <property type="entry name" value="60S RIBOSOMAL PROTEIN L37A-2"/>
    <property type="match status" value="1"/>
</dbReference>
<keyword evidence="4" id="KW-0862">Zinc</keyword>
<name>A0A9Q0GFW4_9ROSI</name>
<dbReference type="GO" id="GO:0006412">
    <property type="term" value="P:translation"/>
    <property type="evidence" value="ECO:0007669"/>
    <property type="project" value="InterPro"/>
</dbReference>
<evidence type="ECO:0000256" key="7">
    <source>
        <dbReference type="SAM" id="MobiDB-lite"/>
    </source>
</evidence>
<keyword evidence="2" id="KW-0479">Metal-binding</keyword>
<dbReference type="InterPro" id="IPR002674">
    <property type="entry name" value="Ribosomal_eL43"/>
</dbReference>
<dbReference type="OrthoDB" id="2185952at2759"/>
<sequence>MTKKTNKAGIFGKYGTHYGGCLRKYTNKIEVSQHKYLCEFCGKYAVKRNGVGIWGSKVCGKVKGGFASNLANQEESGLSRQPKDRASTSHAPTYSAAAAAASQESLNAASAAVNLAFKAVVEFTEAKRLEDEANSAYSSYQTSSIKIFEALSAEDAKFTAANAAFNLQAARAKQAVKAAIDAKAVVDAKAAEADRAAAAEASQVSDAATAVSTAAKEAAQEYLNAVEASLDLATRAVAESTEASRLEDEFTSALASYEDAVKEGREVLIQKGAELEAAEAALHRQAAKAADEAKVVARAKAAEADSVAAAEASQVSDDAAAAVSTAAPALE</sequence>
<organism evidence="8 9">
    <name type="scientific">Turnera subulata</name>
    <dbReference type="NCBI Taxonomy" id="218843"/>
    <lineage>
        <taxon>Eukaryota</taxon>
        <taxon>Viridiplantae</taxon>
        <taxon>Streptophyta</taxon>
        <taxon>Embryophyta</taxon>
        <taxon>Tracheophyta</taxon>
        <taxon>Spermatophyta</taxon>
        <taxon>Magnoliopsida</taxon>
        <taxon>eudicotyledons</taxon>
        <taxon>Gunneridae</taxon>
        <taxon>Pentapetalae</taxon>
        <taxon>rosids</taxon>
        <taxon>fabids</taxon>
        <taxon>Malpighiales</taxon>
        <taxon>Passifloraceae</taxon>
        <taxon>Turnera</taxon>
    </lineage>
</organism>
<evidence type="ECO:0000256" key="3">
    <source>
        <dbReference type="ARBA" id="ARBA00022771"/>
    </source>
</evidence>
<evidence type="ECO:0000256" key="4">
    <source>
        <dbReference type="ARBA" id="ARBA00022833"/>
    </source>
</evidence>
<comment type="caution">
    <text evidence="8">The sequence shown here is derived from an EMBL/GenBank/DDBJ whole genome shotgun (WGS) entry which is preliminary data.</text>
</comment>
<evidence type="ECO:0000256" key="6">
    <source>
        <dbReference type="ARBA" id="ARBA00023274"/>
    </source>
</evidence>
<evidence type="ECO:0000313" key="9">
    <source>
        <dbReference type="Proteomes" id="UP001141552"/>
    </source>
</evidence>
<evidence type="ECO:0000313" key="8">
    <source>
        <dbReference type="EMBL" id="KAJ4847641.1"/>
    </source>
</evidence>
<accession>A0A9Q0GFW4</accession>
<evidence type="ECO:0000256" key="2">
    <source>
        <dbReference type="ARBA" id="ARBA00022723"/>
    </source>
</evidence>
<feature type="region of interest" description="Disordered" evidence="7">
    <location>
        <begin position="73"/>
        <end position="92"/>
    </location>
</feature>
<dbReference type="GO" id="GO:0003735">
    <property type="term" value="F:structural constituent of ribosome"/>
    <property type="evidence" value="ECO:0007669"/>
    <property type="project" value="InterPro"/>
</dbReference>
<gene>
    <name evidence="8" type="ORF">Tsubulata_002753</name>
</gene>
<dbReference type="Gene3D" id="2.20.25.30">
    <property type="match status" value="1"/>
</dbReference>
<evidence type="ECO:0000256" key="1">
    <source>
        <dbReference type="ARBA" id="ARBA00008672"/>
    </source>
</evidence>
<reference evidence="8" key="2">
    <citation type="journal article" date="2023" name="Plants (Basel)">
        <title>Annotation of the Turnera subulata (Passifloraceae) Draft Genome Reveals the S-Locus Evolved after the Divergence of Turneroideae from Passifloroideae in a Stepwise Manner.</title>
        <authorList>
            <person name="Henning P.M."/>
            <person name="Roalson E.H."/>
            <person name="Mir W."/>
            <person name="McCubbin A.G."/>
            <person name="Shore J.S."/>
        </authorList>
    </citation>
    <scope>NUCLEOTIDE SEQUENCE</scope>
    <source>
        <strain evidence="8">F60SS</strain>
    </source>
</reference>
<proteinExistence type="inferred from homology"/>
<dbReference type="Proteomes" id="UP001141552">
    <property type="component" value="Unassembled WGS sequence"/>
</dbReference>
<dbReference type="GO" id="GO:0005840">
    <property type="term" value="C:ribosome"/>
    <property type="evidence" value="ECO:0007669"/>
    <property type="project" value="UniProtKB-KW"/>
</dbReference>
<feature type="region of interest" description="Disordered" evidence="7">
    <location>
        <begin position="310"/>
        <end position="331"/>
    </location>
</feature>
<dbReference type="SUPFAM" id="SSF57829">
    <property type="entry name" value="Zn-binding ribosomal proteins"/>
    <property type="match status" value="1"/>
</dbReference>
<dbReference type="InterPro" id="IPR011331">
    <property type="entry name" value="Ribosomal_eL37/eL43"/>
</dbReference>
<comment type="similarity">
    <text evidence="1">Belongs to the eukaryotic ribosomal protein eL43 family.</text>
</comment>
<dbReference type="AlphaFoldDB" id="A0A9Q0GFW4"/>
<dbReference type="GO" id="GO:1990904">
    <property type="term" value="C:ribonucleoprotein complex"/>
    <property type="evidence" value="ECO:0007669"/>
    <property type="project" value="UniProtKB-KW"/>
</dbReference>
<dbReference type="Pfam" id="PF01780">
    <property type="entry name" value="Ribosomal_L37ae"/>
    <property type="match status" value="1"/>
</dbReference>